<dbReference type="Gene3D" id="3.30.160.60">
    <property type="entry name" value="Classic Zinc Finger"/>
    <property type="match status" value="1"/>
</dbReference>
<keyword evidence="3" id="KW-1185">Reference proteome</keyword>
<reference evidence="3" key="1">
    <citation type="submission" date="2011-07" db="EMBL/GenBank/DDBJ databases">
        <authorList>
            <consortium name="Caenorhabditis brenneri Sequencing and Analysis Consortium"/>
            <person name="Wilson R.K."/>
        </authorList>
    </citation>
    <scope>NUCLEOTIDE SEQUENCE [LARGE SCALE GENOMIC DNA]</scope>
    <source>
        <strain evidence="3">PB2801</strain>
    </source>
</reference>
<dbReference type="AlphaFoldDB" id="G0PIU8"/>
<feature type="region of interest" description="Disordered" evidence="1">
    <location>
        <begin position="181"/>
        <end position="248"/>
    </location>
</feature>
<feature type="compositionally biased region" description="Low complexity" evidence="1">
    <location>
        <begin position="207"/>
        <end position="216"/>
    </location>
</feature>
<evidence type="ECO:0000313" key="2">
    <source>
        <dbReference type="EMBL" id="EGT58435.1"/>
    </source>
</evidence>
<dbReference type="HOGENOM" id="CLU_471120_0_0_1"/>
<feature type="region of interest" description="Disordered" evidence="1">
    <location>
        <begin position="356"/>
        <end position="375"/>
    </location>
</feature>
<proteinExistence type="predicted"/>
<name>G0PIU8_CAEBE</name>
<dbReference type="EMBL" id="GL380609">
    <property type="protein sequence ID" value="EGT58435.1"/>
    <property type="molecule type" value="Genomic_DNA"/>
</dbReference>
<evidence type="ECO:0000256" key="1">
    <source>
        <dbReference type="SAM" id="MobiDB-lite"/>
    </source>
</evidence>
<dbReference type="STRING" id="135651.G0PIU8"/>
<gene>
    <name evidence="2" type="ORF">CAEBREN_28674</name>
</gene>
<feature type="compositionally biased region" description="Low complexity" evidence="1">
    <location>
        <begin position="387"/>
        <end position="405"/>
    </location>
</feature>
<dbReference type="Pfam" id="PF13909">
    <property type="entry name" value="zf-H2C2_5"/>
    <property type="match status" value="1"/>
</dbReference>
<dbReference type="eggNOG" id="ENOG502SA6V">
    <property type="taxonomic scope" value="Eukaryota"/>
</dbReference>
<dbReference type="InParanoid" id="G0PIU8"/>
<protein>
    <submittedName>
        <fullName evidence="2">Uncharacterized protein</fullName>
    </submittedName>
</protein>
<feature type="region of interest" description="Disordered" evidence="1">
    <location>
        <begin position="509"/>
        <end position="534"/>
    </location>
</feature>
<organism evidence="3">
    <name type="scientific">Caenorhabditis brenneri</name>
    <name type="common">Nematode worm</name>
    <dbReference type="NCBI Taxonomy" id="135651"/>
    <lineage>
        <taxon>Eukaryota</taxon>
        <taxon>Metazoa</taxon>
        <taxon>Ecdysozoa</taxon>
        <taxon>Nematoda</taxon>
        <taxon>Chromadorea</taxon>
        <taxon>Rhabditida</taxon>
        <taxon>Rhabditina</taxon>
        <taxon>Rhabditomorpha</taxon>
        <taxon>Rhabditoidea</taxon>
        <taxon>Rhabditidae</taxon>
        <taxon>Peloderinae</taxon>
        <taxon>Caenorhabditis</taxon>
    </lineage>
</organism>
<dbReference type="FunCoup" id="G0PIU8">
    <property type="interactions" value="434"/>
</dbReference>
<feature type="compositionally biased region" description="Polar residues" evidence="1">
    <location>
        <begin position="186"/>
        <end position="206"/>
    </location>
</feature>
<dbReference type="Proteomes" id="UP000008068">
    <property type="component" value="Unassembled WGS sequence"/>
</dbReference>
<sequence>MLTQPLSSSDLLSNNNNNTKVTVNLNDLSTKEAMSGDTFSTWQATTTSSSVTGTSELFGSTYAMLSDHASYPDQWSGKHLTQSILFEQPQIQPLLGTSYGDPPVRFDAPYTYRSANYMTAVPGLAAATQYYPPRPAYGATPQFYSPALSVPNPQQLLLAAQAAQVTNAQLQQQVLRPEPLRPAAQKNGNGLHRSTSNSSAETLRNNSVSVVAVSPSEDNSLNSPALTSSGSAGSGTPPLGDHNSTDLESADEERVMCMACRGVYPSRRSLTGHIGRNEKCREIIGRNYLDAVANGVNPPIPGTDAAIKSGAITTGTDGMSPVCPYCDRFISHYKGNIRRHINQCCKSAEPIKRHRVEHGEKHTPKKRVKKEENGNKYHQEFIDHDSSSMSSGVMNSPKMSSPSSSFYASANSTTNLCSPSDYSATSFEPYPLNEHAEQSPREQPVLQDAYICEECDFVTVYKGNMKRHLNTCHPQPDCKSLKEWDHKLEGMRASNLGISGDRLQERLAAHKANSSRGRKPRKKKENNTEDSETTDFKNVLTTEVGNTVEVLTSSTSLEPYPLNGSNFQPPPPPSTLPSMLLQYFNISLSLFIDILNLLYAYFLPFCSTILSAHCSIADLHGASRGARPIKIEAIKKAPPPPPPPPSMLL</sequence>
<evidence type="ECO:0000313" key="3">
    <source>
        <dbReference type="Proteomes" id="UP000008068"/>
    </source>
</evidence>
<feature type="compositionally biased region" description="Low complexity" evidence="1">
    <location>
        <begin position="223"/>
        <end position="240"/>
    </location>
</feature>
<accession>G0PIU8</accession>
<feature type="region of interest" description="Disordered" evidence="1">
    <location>
        <begin position="380"/>
        <end position="405"/>
    </location>
</feature>
<dbReference type="OrthoDB" id="5843400at2759"/>